<keyword evidence="7 17" id="KW-1133">Transmembrane helix</keyword>
<evidence type="ECO:0000256" key="15">
    <source>
        <dbReference type="ARBA" id="ARBA00049902"/>
    </source>
</evidence>
<reference evidence="18" key="1">
    <citation type="submission" date="2020-10" db="EMBL/GenBank/DDBJ databases">
        <authorList>
            <person name="Gilroy R."/>
        </authorList>
    </citation>
    <scope>NUCLEOTIDE SEQUENCE</scope>
    <source>
        <strain evidence="18">1370</strain>
    </source>
</reference>
<feature type="transmembrane region" description="Helical" evidence="17">
    <location>
        <begin position="198"/>
        <end position="215"/>
    </location>
</feature>
<evidence type="ECO:0000313" key="18">
    <source>
        <dbReference type="EMBL" id="HIV11336.1"/>
    </source>
</evidence>
<dbReference type="GO" id="GO:0005886">
    <property type="term" value="C:plasma membrane"/>
    <property type="evidence" value="ECO:0007669"/>
    <property type="project" value="TreeGrafter"/>
</dbReference>
<evidence type="ECO:0000256" key="5">
    <source>
        <dbReference type="ARBA" id="ARBA00022960"/>
    </source>
</evidence>
<evidence type="ECO:0000256" key="17">
    <source>
        <dbReference type="SAM" id="Phobius"/>
    </source>
</evidence>
<dbReference type="PANTHER" id="PTHR30474">
    <property type="entry name" value="CELL CYCLE PROTEIN"/>
    <property type="match status" value="1"/>
</dbReference>
<evidence type="ECO:0000256" key="4">
    <source>
        <dbReference type="ARBA" id="ARBA00022692"/>
    </source>
</evidence>
<evidence type="ECO:0000313" key="19">
    <source>
        <dbReference type="Proteomes" id="UP000823960"/>
    </source>
</evidence>
<keyword evidence="2" id="KW-0328">Glycosyltransferase</keyword>
<proteinExistence type="inferred from homology"/>
<dbReference type="Pfam" id="PF01098">
    <property type="entry name" value="FTSW_RODA_SPOVE"/>
    <property type="match status" value="1"/>
</dbReference>
<evidence type="ECO:0000256" key="2">
    <source>
        <dbReference type="ARBA" id="ARBA00022676"/>
    </source>
</evidence>
<comment type="function">
    <text evidence="16">Peptidoglycan polymerase that is essential for cell division.</text>
</comment>
<protein>
    <recommendedName>
        <fullName evidence="12">Probable peptidoglycan glycosyltransferase FtsW</fullName>
        <ecNumber evidence="14">2.4.99.28</ecNumber>
    </recommendedName>
    <alternativeName>
        <fullName evidence="13">Cell division protein FtsW</fullName>
    </alternativeName>
    <alternativeName>
        <fullName evidence="10">Cell wall polymerase</fullName>
    </alternativeName>
    <alternativeName>
        <fullName evidence="9">Peptidoglycan polymerase</fullName>
    </alternativeName>
</protein>
<feature type="transmembrane region" description="Helical" evidence="17">
    <location>
        <begin position="172"/>
        <end position="192"/>
    </location>
</feature>
<dbReference type="GO" id="GO:0051301">
    <property type="term" value="P:cell division"/>
    <property type="evidence" value="ECO:0007669"/>
    <property type="project" value="UniProtKB-KW"/>
</dbReference>
<evidence type="ECO:0000256" key="9">
    <source>
        <dbReference type="ARBA" id="ARBA00032370"/>
    </source>
</evidence>
<evidence type="ECO:0000256" key="6">
    <source>
        <dbReference type="ARBA" id="ARBA00022984"/>
    </source>
</evidence>
<evidence type="ECO:0000256" key="10">
    <source>
        <dbReference type="ARBA" id="ARBA00033270"/>
    </source>
</evidence>
<accession>A0A9D1T4M9</accession>
<dbReference type="PANTHER" id="PTHR30474:SF2">
    <property type="entry name" value="PEPTIDOGLYCAN GLYCOSYLTRANSFERASE FTSW-RELATED"/>
    <property type="match status" value="1"/>
</dbReference>
<feature type="transmembrane region" description="Helical" evidence="17">
    <location>
        <begin position="344"/>
        <end position="366"/>
    </location>
</feature>
<feature type="transmembrane region" description="Helical" evidence="17">
    <location>
        <begin position="220"/>
        <end position="240"/>
    </location>
</feature>
<feature type="transmembrane region" description="Helical" evidence="17">
    <location>
        <begin position="82"/>
        <end position="101"/>
    </location>
</feature>
<dbReference type="EC" id="2.4.99.28" evidence="14"/>
<dbReference type="AlphaFoldDB" id="A0A9D1T4M9"/>
<evidence type="ECO:0000256" key="3">
    <source>
        <dbReference type="ARBA" id="ARBA00022679"/>
    </source>
</evidence>
<evidence type="ECO:0000256" key="16">
    <source>
        <dbReference type="ARBA" id="ARBA00049966"/>
    </source>
</evidence>
<dbReference type="GO" id="GO:0009252">
    <property type="term" value="P:peptidoglycan biosynthetic process"/>
    <property type="evidence" value="ECO:0007669"/>
    <property type="project" value="UniProtKB-KW"/>
</dbReference>
<keyword evidence="8 17" id="KW-0472">Membrane</keyword>
<feature type="transmembrane region" description="Helical" evidence="17">
    <location>
        <begin position="39"/>
        <end position="62"/>
    </location>
</feature>
<keyword evidence="4 17" id="KW-0812">Transmembrane</keyword>
<evidence type="ECO:0000256" key="1">
    <source>
        <dbReference type="ARBA" id="ARBA00004141"/>
    </source>
</evidence>
<evidence type="ECO:0000256" key="12">
    <source>
        <dbReference type="ARBA" id="ARBA00041185"/>
    </source>
</evidence>
<dbReference type="GO" id="GO:0032153">
    <property type="term" value="C:cell division site"/>
    <property type="evidence" value="ECO:0007669"/>
    <property type="project" value="TreeGrafter"/>
</dbReference>
<keyword evidence="18" id="KW-0132">Cell division</keyword>
<evidence type="ECO:0000256" key="8">
    <source>
        <dbReference type="ARBA" id="ARBA00023136"/>
    </source>
</evidence>
<organism evidence="18 19">
    <name type="scientific">Candidatus Faeciplasma avium</name>
    <dbReference type="NCBI Taxonomy" id="2840798"/>
    <lineage>
        <taxon>Bacteria</taxon>
        <taxon>Bacillati</taxon>
        <taxon>Bacillota</taxon>
        <taxon>Clostridia</taxon>
        <taxon>Eubacteriales</taxon>
        <taxon>Oscillospiraceae</taxon>
        <taxon>Oscillospiraceae incertae sedis</taxon>
        <taxon>Candidatus Faeciplasma</taxon>
    </lineage>
</organism>
<dbReference type="GO" id="GO:0008360">
    <property type="term" value="P:regulation of cell shape"/>
    <property type="evidence" value="ECO:0007669"/>
    <property type="project" value="UniProtKB-KW"/>
</dbReference>
<dbReference type="GO" id="GO:0015648">
    <property type="term" value="F:lipid-linked peptidoglycan transporter activity"/>
    <property type="evidence" value="ECO:0007669"/>
    <property type="project" value="TreeGrafter"/>
</dbReference>
<comment type="similarity">
    <text evidence="11">Belongs to the SEDS family. FtsW subfamily.</text>
</comment>
<keyword evidence="5" id="KW-0133">Cell shape</keyword>
<sequence>MAGTNNIRVVKPADDAGKRKQKRRSREPRLIIPSQGMDHVFLVIVAVLLAFGILMMFSASYMEGLLESGNDGYKYLRVQATSAAIGGVIMIFLSMIDYHLFLNSKVVLLGYLAVVVLLSYTTLRGVGQAEAIRWIRIGSYNFQPSEVAKPVLIVVLSFLAVRSGGEYKIGRFSIKGVPMLIAMAPICVNMVFQRHISGLLIMCAIFACVVVMSGISWRDIVAMGLVLGLAAIVMIFVFSLTRENGLSYILTRLSSMSSTDDGQLTDENWQVMQSLIAMGSGGWFGLGLGASRQKYLWLPEAQNDFIIPIIVEELGYIGGIAVVILFVLFMIRGFRIAKTAPDKFGTLIVTGIVFQIGFQAILNIGVACNAFPNTGVSLPFFSYGGSALLVQLAEMGVVLSVSRQCTDI</sequence>
<comment type="subcellular location">
    <subcellularLocation>
        <location evidence="1">Membrane</location>
        <topology evidence="1">Multi-pass membrane protein</topology>
    </subcellularLocation>
</comment>
<feature type="transmembrane region" description="Helical" evidence="17">
    <location>
        <begin position="305"/>
        <end position="332"/>
    </location>
</feature>
<dbReference type="InterPro" id="IPR001182">
    <property type="entry name" value="FtsW/RodA"/>
</dbReference>
<gene>
    <name evidence="18" type="ORF">IAD28_06575</name>
</gene>
<feature type="transmembrane region" description="Helical" evidence="17">
    <location>
        <begin position="108"/>
        <end position="127"/>
    </location>
</feature>
<reference evidence="18" key="2">
    <citation type="journal article" date="2021" name="PeerJ">
        <title>Extensive microbial diversity within the chicken gut microbiome revealed by metagenomics and culture.</title>
        <authorList>
            <person name="Gilroy R."/>
            <person name="Ravi A."/>
            <person name="Getino M."/>
            <person name="Pursley I."/>
            <person name="Horton D.L."/>
            <person name="Alikhan N.F."/>
            <person name="Baker D."/>
            <person name="Gharbi K."/>
            <person name="Hall N."/>
            <person name="Watson M."/>
            <person name="Adriaenssens E.M."/>
            <person name="Foster-Nyarko E."/>
            <person name="Jarju S."/>
            <person name="Secka A."/>
            <person name="Antonio M."/>
            <person name="Oren A."/>
            <person name="Chaudhuri R.R."/>
            <person name="La Ragione R."/>
            <person name="Hildebrand F."/>
            <person name="Pallen M.J."/>
        </authorList>
    </citation>
    <scope>NUCLEOTIDE SEQUENCE</scope>
    <source>
        <strain evidence="18">1370</strain>
    </source>
</reference>
<evidence type="ECO:0000256" key="7">
    <source>
        <dbReference type="ARBA" id="ARBA00022989"/>
    </source>
</evidence>
<comment type="catalytic activity">
    <reaction evidence="15">
        <text>[GlcNAc-(1-&gt;4)-Mur2Ac(oyl-L-Ala-gamma-D-Glu-L-Lys-D-Ala-D-Ala)](n)-di-trans,octa-cis-undecaprenyl diphosphate + beta-D-GlcNAc-(1-&gt;4)-Mur2Ac(oyl-L-Ala-gamma-D-Glu-L-Lys-D-Ala-D-Ala)-di-trans,octa-cis-undecaprenyl diphosphate = [GlcNAc-(1-&gt;4)-Mur2Ac(oyl-L-Ala-gamma-D-Glu-L-Lys-D-Ala-D-Ala)](n+1)-di-trans,octa-cis-undecaprenyl diphosphate + di-trans,octa-cis-undecaprenyl diphosphate + H(+)</text>
        <dbReference type="Rhea" id="RHEA:23708"/>
        <dbReference type="Rhea" id="RHEA-COMP:9602"/>
        <dbReference type="Rhea" id="RHEA-COMP:9603"/>
        <dbReference type="ChEBI" id="CHEBI:15378"/>
        <dbReference type="ChEBI" id="CHEBI:58405"/>
        <dbReference type="ChEBI" id="CHEBI:60033"/>
        <dbReference type="ChEBI" id="CHEBI:78435"/>
        <dbReference type="EC" id="2.4.99.28"/>
    </reaction>
</comment>
<feature type="transmembrane region" description="Helical" evidence="17">
    <location>
        <begin position="378"/>
        <end position="401"/>
    </location>
</feature>
<dbReference type="Proteomes" id="UP000823960">
    <property type="component" value="Unassembled WGS sequence"/>
</dbReference>
<comment type="caution">
    <text evidence="18">The sequence shown here is derived from an EMBL/GenBank/DDBJ whole genome shotgun (WGS) entry which is preliminary data.</text>
</comment>
<name>A0A9D1T4M9_9FIRM</name>
<evidence type="ECO:0000256" key="14">
    <source>
        <dbReference type="ARBA" id="ARBA00044770"/>
    </source>
</evidence>
<evidence type="ECO:0000256" key="11">
    <source>
        <dbReference type="ARBA" id="ARBA00038053"/>
    </source>
</evidence>
<dbReference type="GO" id="GO:0008955">
    <property type="term" value="F:peptidoglycan glycosyltransferase activity"/>
    <property type="evidence" value="ECO:0007669"/>
    <property type="project" value="UniProtKB-EC"/>
</dbReference>
<keyword evidence="18" id="KW-0131">Cell cycle</keyword>
<evidence type="ECO:0000256" key="13">
    <source>
        <dbReference type="ARBA" id="ARBA00041418"/>
    </source>
</evidence>
<keyword evidence="3" id="KW-0808">Transferase</keyword>
<keyword evidence="6" id="KW-0573">Peptidoglycan synthesis</keyword>
<dbReference type="EMBL" id="DVOL01000093">
    <property type="protein sequence ID" value="HIV11336.1"/>
    <property type="molecule type" value="Genomic_DNA"/>
</dbReference>